<gene>
    <name evidence="3" type="ORF">EC973_003803</name>
</gene>
<feature type="compositionally biased region" description="Acidic residues" evidence="1">
    <location>
        <begin position="169"/>
        <end position="189"/>
    </location>
</feature>
<name>A0A8H7BST6_9FUNG</name>
<keyword evidence="4" id="KW-1185">Reference proteome</keyword>
<proteinExistence type="predicted"/>
<evidence type="ECO:0000313" key="3">
    <source>
        <dbReference type="EMBL" id="KAF7729725.1"/>
    </source>
</evidence>
<dbReference type="EMBL" id="JABAYA010000022">
    <property type="protein sequence ID" value="KAF7729725.1"/>
    <property type="molecule type" value="Genomic_DNA"/>
</dbReference>
<evidence type="ECO:0000313" key="4">
    <source>
        <dbReference type="Proteomes" id="UP000605846"/>
    </source>
</evidence>
<dbReference type="InterPro" id="IPR000198">
    <property type="entry name" value="RhoGAP_dom"/>
</dbReference>
<sequence length="345" mass="40673">MIRQEEDLQQDLMNVSIYSVGTLMQDTLWRSSERIIPKKVWRMINYETCTLFRLSRYISKEGHELLQDILDFLVEVMQHKQKNRMNAYHLGEAMGKSVLAPNDCDVIMAEKASHFLMRMIIDHARRTTMSKQEATRAKAKAYDRRIQHIHQRTKDWMDKLDGLSKMLEEEDNHLDPNQYDDTDDEDADDRSESMSTTATMPMEKAWISIFSQDLTDQCDQAAVHPLLLRILVHPENKNPIEWSDPRKSFHFQDAFNEFKPKWEAEDEEQLRKKHGGTGLLATEGTRHPLRRIHRSFSHLRLNLRKIRSQQSLCDHDSALTFQDPTYARTPNVKTMMKKVMRSMRK</sequence>
<dbReference type="PROSITE" id="PS50238">
    <property type="entry name" value="RHOGAP"/>
    <property type="match status" value="1"/>
</dbReference>
<evidence type="ECO:0000256" key="1">
    <source>
        <dbReference type="SAM" id="MobiDB-lite"/>
    </source>
</evidence>
<dbReference type="Gene3D" id="1.10.555.10">
    <property type="entry name" value="Rho GTPase activation protein"/>
    <property type="match status" value="1"/>
</dbReference>
<dbReference type="GO" id="GO:0007165">
    <property type="term" value="P:signal transduction"/>
    <property type="evidence" value="ECO:0007669"/>
    <property type="project" value="InterPro"/>
</dbReference>
<dbReference type="InterPro" id="IPR008936">
    <property type="entry name" value="Rho_GTPase_activation_prot"/>
</dbReference>
<protein>
    <recommendedName>
        <fullName evidence="2">Rho-GAP domain-containing protein</fullName>
    </recommendedName>
</protein>
<feature type="region of interest" description="Disordered" evidence="1">
    <location>
        <begin position="169"/>
        <end position="197"/>
    </location>
</feature>
<dbReference type="SUPFAM" id="SSF48350">
    <property type="entry name" value="GTPase activation domain, GAP"/>
    <property type="match status" value="1"/>
</dbReference>
<dbReference type="Proteomes" id="UP000605846">
    <property type="component" value="Unassembled WGS sequence"/>
</dbReference>
<accession>A0A8H7BST6</accession>
<feature type="domain" description="Rho-GAP" evidence="2">
    <location>
        <begin position="1"/>
        <end position="128"/>
    </location>
</feature>
<evidence type="ECO:0000259" key="2">
    <source>
        <dbReference type="PROSITE" id="PS50238"/>
    </source>
</evidence>
<reference evidence="3" key="1">
    <citation type="submission" date="2020-01" db="EMBL/GenBank/DDBJ databases">
        <title>Genome Sequencing of Three Apophysomyces-Like Fungal Strains Confirms a Novel Fungal Genus in the Mucoromycota with divergent Burkholderia-like Endosymbiotic Bacteria.</title>
        <authorList>
            <person name="Stajich J.E."/>
            <person name="Macias A.M."/>
            <person name="Carter-House D."/>
            <person name="Lovett B."/>
            <person name="Kasson L.R."/>
            <person name="Berry K."/>
            <person name="Grigoriev I."/>
            <person name="Chang Y."/>
            <person name="Spatafora J."/>
            <person name="Kasson M.T."/>
        </authorList>
    </citation>
    <scope>NUCLEOTIDE SEQUENCE</scope>
    <source>
        <strain evidence="3">NRRL A-21654</strain>
    </source>
</reference>
<comment type="caution">
    <text evidence="3">The sequence shown here is derived from an EMBL/GenBank/DDBJ whole genome shotgun (WGS) entry which is preliminary data.</text>
</comment>
<organism evidence="3 4">
    <name type="scientific">Apophysomyces ossiformis</name>
    <dbReference type="NCBI Taxonomy" id="679940"/>
    <lineage>
        <taxon>Eukaryota</taxon>
        <taxon>Fungi</taxon>
        <taxon>Fungi incertae sedis</taxon>
        <taxon>Mucoromycota</taxon>
        <taxon>Mucoromycotina</taxon>
        <taxon>Mucoromycetes</taxon>
        <taxon>Mucorales</taxon>
        <taxon>Mucorineae</taxon>
        <taxon>Mucoraceae</taxon>
        <taxon>Apophysomyces</taxon>
    </lineage>
</organism>
<dbReference type="AlphaFoldDB" id="A0A8H7BST6"/>
<dbReference type="OrthoDB" id="2360820at2759"/>